<dbReference type="OrthoDB" id="128535at2759"/>
<protein>
    <submittedName>
        <fullName evidence="1">Uncharacterized protein</fullName>
    </submittedName>
</protein>
<evidence type="ECO:0000313" key="2">
    <source>
        <dbReference type="Proteomes" id="UP000018721"/>
    </source>
</evidence>
<organism evidence="1 2">
    <name type="scientific">Phytophthora nicotianae P1569</name>
    <dbReference type="NCBI Taxonomy" id="1317065"/>
    <lineage>
        <taxon>Eukaryota</taxon>
        <taxon>Sar</taxon>
        <taxon>Stramenopiles</taxon>
        <taxon>Oomycota</taxon>
        <taxon>Peronosporomycetes</taxon>
        <taxon>Peronosporales</taxon>
        <taxon>Peronosporaceae</taxon>
        <taxon>Phytophthora</taxon>
    </lineage>
</organism>
<sequence length="80" mass="8981">MDRRSLVRELVRARVGELMGMTNKLDKIGTSLEKILRAQMELLSCMRKSKENIYALASEMGDIGVDHTSTSYFSSFSSCS</sequence>
<evidence type="ECO:0000313" key="1">
    <source>
        <dbReference type="EMBL" id="ETI43197.1"/>
    </source>
</evidence>
<dbReference type="Proteomes" id="UP000018721">
    <property type="component" value="Unassembled WGS sequence"/>
</dbReference>
<name>V9EYM8_PHYNI</name>
<keyword evidence="2" id="KW-1185">Reference proteome</keyword>
<dbReference type="EMBL" id="ANIZ01002015">
    <property type="protein sequence ID" value="ETI43197.1"/>
    <property type="molecule type" value="Genomic_DNA"/>
</dbReference>
<proteinExistence type="predicted"/>
<comment type="caution">
    <text evidence="1">The sequence shown here is derived from an EMBL/GenBank/DDBJ whole genome shotgun (WGS) entry which is preliminary data.</text>
</comment>
<dbReference type="AlphaFoldDB" id="V9EYM8"/>
<dbReference type="HOGENOM" id="CLU_190282_2_0_1"/>
<reference evidence="1 2" key="1">
    <citation type="submission" date="2013-11" db="EMBL/GenBank/DDBJ databases">
        <title>The Genome Sequence of Phytophthora parasitica P1569.</title>
        <authorList>
            <consortium name="The Broad Institute Genomics Platform"/>
            <person name="Russ C."/>
            <person name="Tyler B."/>
            <person name="Panabieres F."/>
            <person name="Shan W."/>
            <person name="Tripathy S."/>
            <person name="Grunwald N."/>
            <person name="Machado M."/>
            <person name="Johnson C.S."/>
            <person name="Arredondo F."/>
            <person name="Hong C."/>
            <person name="Coffey M."/>
            <person name="Young S.K."/>
            <person name="Zeng Q."/>
            <person name="Gargeya S."/>
            <person name="Fitzgerald M."/>
            <person name="Abouelleil A."/>
            <person name="Alvarado L."/>
            <person name="Chapman S.B."/>
            <person name="Gainer-Dewar J."/>
            <person name="Goldberg J."/>
            <person name="Griggs A."/>
            <person name="Gujja S."/>
            <person name="Hansen M."/>
            <person name="Howarth C."/>
            <person name="Imamovic A."/>
            <person name="Ireland A."/>
            <person name="Larimer J."/>
            <person name="McCowan C."/>
            <person name="Murphy C."/>
            <person name="Pearson M."/>
            <person name="Poon T.W."/>
            <person name="Priest M."/>
            <person name="Roberts A."/>
            <person name="Saif S."/>
            <person name="Shea T."/>
            <person name="Sykes S."/>
            <person name="Wortman J."/>
            <person name="Nusbaum C."/>
            <person name="Birren B."/>
        </authorList>
    </citation>
    <scope>NUCLEOTIDE SEQUENCE [LARGE SCALE GENOMIC DNA]</scope>
    <source>
        <strain evidence="1 2">P1569</strain>
    </source>
</reference>
<gene>
    <name evidence="1" type="ORF">F443_11810</name>
</gene>
<accession>V9EYM8</accession>